<comment type="caution">
    <text evidence="4">The sequence shown here is derived from an EMBL/GenBank/DDBJ whole genome shotgun (WGS) entry which is preliminary data.</text>
</comment>
<evidence type="ECO:0000313" key="5">
    <source>
        <dbReference type="Proteomes" id="UP000646827"/>
    </source>
</evidence>
<dbReference type="GO" id="GO:0005737">
    <property type="term" value="C:cytoplasm"/>
    <property type="evidence" value="ECO:0007669"/>
    <property type="project" value="TreeGrafter"/>
</dbReference>
<dbReference type="SUPFAM" id="SSF51735">
    <property type="entry name" value="NAD(P)-binding Rossmann-fold domains"/>
    <property type="match status" value="1"/>
</dbReference>
<dbReference type="PANTHER" id="PTHR44229:SF4">
    <property type="entry name" value="15-HYDROXYPROSTAGLANDIN DEHYDROGENASE [NAD(+)]"/>
    <property type="match status" value="1"/>
</dbReference>
<evidence type="ECO:0000313" key="4">
    <source>
        <dbReference type="EMBL" id="KAG2219512.1"/>
    </source>
</evidence>
<dbReference type="EMBL" id="JAEPRB010000176">
    <property type="protein sequence ID" value="KAG2219512.1"/>
    <property type="molecule type" value="Genomic_DNA"/>
</dbReference>
<evidence type="ECO:0000256" key="2">
    <source>
        <dbReference type="ARBA" id="ARBA00023002"/>
    </source>
</evidence>
<dbReference type="Gene3D" id="3.40.50.720">
    <property type="entry name" value="NAD(P)-binding Rossmann-like Domain"/>
    <property type="match status" value="1"/>
</dbReference>
<dbReference type="GO" id="GO:0016616">
    <property type="term" value="F:oxidoreductase activity, acting on the CH-OH group of donors, NAD or NADP as acceptor"/>
    <property type="evidence" value="ECO:0007669"/>
    <property type="project" value="TreeGrafter"/>
</dbReference>
<dbReference type="InterPro" id="IPR036291">
    <property type="entry name" value="NAD(P)-bd_dom_sf"/>
</dbReference>
<name>A0A8H7RYA8_9FUNG</name>
<gene>
    <name evidence="4" type="ORF">INT45_002829</name>
</gene>
<dbReference type="PANTHER" id="PTHR44229">
    <property type="entry name" value="15-HYDROXYPROSTAGLANDIN DEHYDROGENASE [NAD(+)]"/>
    <property type="match status" value="1"/>
</dbReference>
<keyword evidence="2" id="KW-0560">Oxidoreductase</keyword>
<dbReference type="AlphaFoldDB" id="A0A8H7RYA8"/>
<keyword evidence="5" id="KW-1185">Reference proteome</keyword>
<dbReference type="CDD" id="cd05233">
    <property type="entry name" value="SDR_c"/>
    <property type="match status" value="1"/>
</dbReference>
<sequence>MTVEEKNLSGKVAVVTGAASGIGKATATALAERGAKVVIADVAEDGGEAAAQEINAKIGSHVAIFQKTNVTKYKDYIALFQRTEREFGGVDIVFLNAGTGKGGFVSAFKDLDDENDEFMINVNTMGVIKGTKVAILHLAKRGGGVIINTASTGAFNADLDIAAYCASKHAVVGWTRSFDLLPQIANIRVNAVCPGGVATNFGAAIIDEMRDLPLFGRGEVIPLTKMETVVRAVLTCIDDESLKGETLLALPGDIVRAQPRPEQIPENVTPELIELYTSNASKNIDYYKGLLNKALDKYDNSTTEV</sequence>
<comment type="similarity">
    <text evidence="1 3">Belongs to the short-chain dehydrogenases/reductases (SDR) family.</text>
</comment>
<accession>A0A8H7RYA8</accession>
<dbReference type="Proteomes" id="UP000646827">
    <property type="component" value="Unassembled WGS sequence"/>
</dbReference>
<dbReference type="PRINTS" id="PR00080">
    <property type="entry name" value="SDRFAMILY"/>
</dbReference>
<dbReference type="FunFam" id="3.40.50.720:FF:000084">
    <property type="entry name" value="Short-chain dehydrogenase reductase"/>
    <property type="match status" value="1"/>
</dbReference>
<reference evidence="4 5" key="1">
    <citation type="submission" date="2020-12" db="EMBL/GenBank/DDBJ databases">
        <title>Metabolic potential, ecology and presence of endohyphal bacteria is reflected in genomic diversity of Mucoromycotina.</title>
        <authorList>
            <person name="Muszewska A."/>
            <person name="Okrasinska A."/>
            <person name="Steczkiewicz K."/>
            <person name="Drgas O."/>
            <person name="Orlowska M."/>
            <person name="Perlinska-Lenart U."/>
            <person name="Aleksandrzak-Piekarczyk T."/>
            <person name="Szatraj K."/>
            <person name="Zielenkiewicz U."/>
            <person name="Pilsyk S."/>
            <person name="Malc E."/>
            <person name="Mieczkowski P."/>
            <person name="Kruszewska J.S."/>
            <person name="Biernat P."/>
            <person name="Pawlowska J."/>
        </authorList>
    </citation>
    <scope>NUCLEOTIDE SEQUENCE [LARGE SCALE GENOMIC DNA]</scope>
    <source>
        <strain evidence="4 5">CBS 142.35</strain>
    </source>
</reference>
<proteinExistence type="inferred from homology"/>
<evidence type="ECO:0000256" key="3">
    <source>
        <dbReference type="RuleBase" id="RU000363"/>
    </source>
</evidence>
<protein>
    <submittedName>
        <fullName evidence="4">Uncharacterized protein</fullName>
    </submittedName>
</protein>
<dbReference type="Pfam" id="PF00106">
    <property type="entry name" value="adh_short"/>
    <property type="match status" value="1"/>
</dbReference>
<dbReference type="OrthoDB" id="5840532at2759"/>
<evidence type="ECO:0000256" key="1">
    <source>
        <dbReference type="ARBA" id="ARBA00006484"/>
    </source>
</evidence>
<organism evidence="4 5">
    <name type="scientific">Circinella minor</name>
    <dbReference type="NCBI Taxonomy" id="1195481"/>
    <lineage>
        <taxon>Eukaryota</taxon>
        <taxon>Fungi</taxon>
        <taxon>Fungi incertae sedis</taxon>
        <taxon>Mucoromycota</taxon>
        <taxon>Mucoromycotina</taxon>
        <taxon>Mucoromycetes</taxon>
        <taxon>Mucorales</taxon>
        <taxon>Lichtheimiaceae</taxon>
        <taxon>Circinella</taxon>
    </lineage>
</organism>
<dbReference type="PRINTS" id="PR00081">
    <property type="entry name" value="GDHRDH"/>
</dbReference>
<dbReference type="InterPro" id="IPR002347">
    <property type="entry name" value="SDR_fam"/>
</dbReference>